<gene>
    <name evidence="7" type="ORF">AKJ37_06835</name>
</gene>
<feature type="non-terminal residue" evidence="7">
    <location>
        <position position="331"/>
    </location>
</feature>
<proteinExistence type="predicted"/>
<protein>
    <recommendedName>
        <fullName evidence="1">site-specific DNA-methyltransferase (adenine-specific)</fullName>
        <ecNumber evidence="1">2.1.1.72</ecNumber>
    </recommendedName>
</protein>
<dbReference type="Pfam" id="PF07669">
    <property type="entry name" value="Eco57I"/>
    <property type="match status" value="1"/>
</dbReference>
<evidence type="ECO:0000256" key="5">
    <source>
        <dbReference type="ARBA" id="ARBA00047942"/>
    </source>
</evidence>
<dbReference type="GO" id="GO:0032259">
    <property type="term" value="P:methylation"/>
    <property type="evidence" value="ECO:0007669"/>
    <property type="project" value="UniProtKB-KW"/>
</dbReference>
<evidence type="ECO:0000256" key="3">
    <source>
        <dbReference type="ARBA" id="ARBA00022679"/>
    </source>
</evidence>
<dbReference type="GO" id="GO:0009007">
    <property type="term" value="F:site-specific DNA-methyltransferase (adenine-specific) activity"/>
    <property type="evidence" value="ECO:0007669"/>
    <property type="project" value="UniProtKB-EC"/>
</dbReference>
<dbReference type="Gene3D" id="3.40.50.150">
    <property type="entry name" value="Vaccinia Virus protein VP39"/>
    <property type="match status" value="1"/>
</dbReference>
<keyword evidence="2" id="KW-0489">Methyltransferase</keyword>
<dbReference type="InterPro" id="IPR011639">
    <property type="entry name" value="MethylTrfase_TaqI-like_dom"/>
</dbReference>
<dbReference type="GO" id="GO:0003676">
    <property type="term" value="F:nucleic acid binding"/>
    <property type="evidence" value="ECO:0007669"/>
    <property type="project" value="InterPro"/>
</dbReference>
<evidence type="ECO:0000259" key="6">
    <source>
        <dbReference type="Pfam" id="PF07669"/>
    </source>
</evidence>
<dbReference type="AlphaFoldDB" id="A0A133UMH0"/>
<keyword evidence="3" id="KW-0808">Transferase</keyword>
<dbReference type="GO" id="GO:0006304">
    <property type="term" value="P:DNA modification"/>
    <property type="evidence" value="ECO:0007669"/>
    <property type="project" value="InterPro"/>
</dbReference>
<dbReference type="InterPro" id="IPR050953">
    <property type="entry name" value="N4_N6_ade-DNA_methylase"/>
</dbReference>
<evidence type="ECO:0000256" key="1">
    <source>
        <dbReference type="ARBA" id="ARBA00011900"/>
    </source>
</evidence>
<accession>A0A133UMH0</accession>
<name>A0A133UMH0_9EURY</name>
<reference evidence="7 8" key="1">
    <citation type="journal article" date="2016" name="Sci. Rep.">
        <title>Metabolic traits of an uncultured archaeal lineage -MSBL1- from brine pools of the Red Sea.</title>
        <authorList>
            <person name="Mwirichia R."/>
            <person name="Alam I."/>
            <person name="Rashid M."/>
            <person name="Vinu M."/>
            <person name="Ba-Alawi W."/>
            <person name="Anthony Kamau A."/>
            <person name="Kamanda Ngugi D."/>
            <person name="Goker M."/>
            <person name="Klenk H.P."/>
            <person name="Bajic V."/>
            <person name="Stingl U."/>
        </authorList>
    </citation>
    <scope>NUCLEOTIDE SEQUENCE [LARGE SCALE GENOMIC DNA]</scope>
    <source>
        <strain evidence="7">SCGC-AAA259I09</strain>
    </source>
</reference>
<evidence type="ECO:0000256" key="4">
    <source>
        <dbReference type="ARBA" id="ARBA00022691"/>
    </source>
</evidence>
<dbReference type="EC" id="2.1.1.72" evidence="1"/>
<evidence type="ECO:0000313" key="7">
    <source>
        <dbReference type="EMBL" id="KXA95445.1"/>
    </source>
</evidence>
<dbReference type="PROSITE" id="PS00092">
    <property type="entry name" value="N6_MTASE"/>
    <property type="match status" value="1"/>
</dbReference>
<dbReference type="EMBL" id="LHXR01000142">
    <property type="protein sequence ID" value="KXA95445.1"/>
    <property type="molecule type" value="Genomic_DNA"/>
</dbReference>
<comment type="catalytic activity">
    <reaction evidence="5">
        <text>a 2'-deoxyadenosine in DNA + S-adenosyl-L-methionine = an N(6)-methyl-2'-deoxyadenosine in DNA + S-adenosyl-L-homocysteine + H(+)</text>
        <dbReference type="Rhea" id="RHEA:15197"/>
        <dbReference type="Rhea" id="RHEA-COMP:12418"/>
        <dbReference type="Rhea" id="RHEA-COMP:12419"/>
        <dbReference type="ChEBI" id="CHEBI:15378"/>
        <dbReference type="ChEBI" id="CHEBI:57856"/>
        <dbReference type="ChEBI" id="CHEBI:59789"/>
        <dbReference type="ChEBI" id="CHEBI:90615"/>
        <dbReference type="ChEBI" id="CHEBI:90616"/>
        <dbReference type="EC" id="2.1.1.72"/>
    </reaction>
</comment>
<dbReference type="PANTHER" id="PTHR33841:SF4">
    <property type="entry name" value="RESTRICTION MODIFICATION SYSTEM DNA SPECIFICITY DOMAIN"/>
    <property type="match status" value="1"/>
</dbReference>
<keyword evidence="8" id="KW-1185">Reference proteome</keyword>
<feature type="domain" description="Type II methyltransferase M.TaqI-like" evidence="6">
    <location>
        <begin position="11"/>
        <end position="110"/>
    </location>
</feature>
<dbReference type="SUPFAM" id="SSF53335">
    <property type="entry name" value="S-adenosyl-L-methionine-dependent methyltransferases"/>
    <property type="match status" value="1"/>
</dbReference>
<dbReference type="Proteomes" id="UP000070463">
    <property type="component" value="Unassembled WGS sequence"/>
</dbReference>
<dbReference type="PANTHER" id="PTHR33841">
    <property type="entry name" value="DNA METHYLTRANSFERASE YEEA-RELATED"/>
    <property type="match status" value="1"/>
</dbReference>
<dbReference type="InterPro" id="IPR002052">
    <property type="entry name" value="DNA_methylase_N6_adenine_CS"/>
</dbReference>
<sequence>MDALPGKEIEFERVDNIIMNPPFTRQETIADFSANYKDELERRFTRANEKGIIDRRMSFCSYFLLLADKFLAREGRIAAVLPATELRGETEFRLREYLLNNYQINYIIVREDNPNFSESTDFREILFIITKKDENKHKSIPYVIIKDLENLSISHLRKVTRNFKGRIHKDTYFELRKIEQGNIDPRNMFRQISLSDYDLIELWDELSKNTIMDTLESLNPDILRGPEHRYQGGRYSQMSLLASEERLLKKGDLWKIEKNKNEILKAKHKHTNTILNIPKSSTYPNLRRISGVEKFDVSGLNEFIVHSDFSGSRKFLDLGNISEAQFTPKWK</sequence>
<evidence type="ECO:0000256" key="2">
    <source>
        <dbReference type="ARBA" id="ARBA00022603"/>
    </source>
</evidence>
<evidence type="ECO:0000313" key="8">
    <source>
        <dbReference type="Proteomes" id="UP000070463"/>
    </source>
</evidence>
<comment type="caution">
    <text evidence="7">The sequence shown here is derived from an EMBL/GenBank/DDBJ whole genome shotgun (WGS) entry which is preliminary data.</text>
</comment>
<keyword evidence="4" id="KW-0949">S-adenosyl-L-methionine</keyword>
<dbReference type="InterPro" id="IPR029063">
    <property type="entry name" value="SAM-dependent_MTases_sf"/>
</dbReference>
<organism evidence="7 8">
    <name type="scientific">candidate division MSBL1 archaeon SCGC-AAA259I09</name>
    <dbReference type="NCBI Taxonomy" id="1698267"/>
    <lineage>
        <taxon>Archaea</taxon>
        <taxon>Methanobacteriati</taxon>
        <taxon>Methanobacteriota</taxon>
        <taxon>candidate division MSBL1</taxon>
    </lineage>
</organism>